<comment type="caution">
    <text evidence="1">The sequence shown here is derived from an EMBL/GenBank/DDBJ whole genome shotgun (WGS) entry which is preliminary data.</text>
</comment>
<accession>A0AAE3EEG6</accession>
<proteinExistence type="predicted"/>
<evidence type="ECO:0000313" key="1">
    <source>
        <dbReference type="EMBL" id="MCC5447032.1"/>
    </source>
</evidence>
<reference evidence="1" key="1">
    <citation type="journal article" date="2015" name="Appl. Environ. Microbiol.">
        <title>Nanoarchaeota, Their Sulfolobales Host, and Nanoarchaeota Virus Distribution across Yellowstone National Park Hot Springs.</title>
        <authorList>
            <person name="Munson-McGee J.H."/>
            <person name="Field E.K."/>
            <person name="Bateson M."/>
            <person name="Rooney C."/>
            <person name="Stepanauskas R."/>
            <person name="Young M.J."/>
        </authorList>
    </citation>
    <scope>NUCLEOTIDE SEQUENCE</scope>
    <source>
        <strain evidence="1">SCGC AB-777_F03</strain>
    </source>
</reference>
<reference evidence="1" key="2">
    <citation type="submission" date="2017-05" db="EMBL/GenBank/DDBJ databases">
        <authorList>
            <person name="Munson-Mcgee J.H."/>
        </authorList>
    </citation>
    <scope>NUCLEOTIDE SEQUENCE</scope>
    <source>
        <strain evidence="1">SCGC AB-777_F03</strain>
    </source>
</reference>
<dbReference type="RefSeq" id="WP_228615260.1">
    <property type="nucleotide sequence ID" value="NZ_QEFP02000006.1"/>
</dbReference>
<sequence length="49" mass="5751">MSGNITCTENTNVDIICNYITCYSVNNIMFYQLVTVYLERVNQTYFRIA</sequence>
<name>A0AAE3EEG6_NANST</name>
<gene>
    <name evidence="1" type="ORF">DDW03_001280</name>
</gene>
<dbReference type="EMBL" id="QEFP02000006">
    <property type="protein sequence ID" value="MCC5447032.1"/>
    <property type="molecule type" value="Genomic_DNA"/>
</dbReference>
<dbReference type="Proteomes" id="UP000245509">
    <property type="component" value="Unassembled WGS sequence"/>
</dbReference>
<evidence type="ECO:0000313" key="2">
    <source>
        <dbReference type="Proteomes" id="UP000245509"/>
    </source>
</evidence>
<dbReference type="AlphaFoldDB" id="A0AAE3EEG6"/>
<organism evidence="1 2">
    <name type="scientific">Nanobsidianus stetteri</name>
    <dbReference type="NCBI Taxonomy" id="1294122"/>
    <lineage>
        <taxon>Archaea</taxon>
        <taxon>Nanobdellota</taxon>
        <taxon>Candidatus Nanoarchaeia</taxon>
        <taxon>Nanoarchaeales</taxon>
        <taxon>Nanopusillaceae</taxon>
        <taxon>Candidatus Nanobsidianus</taxon>
    </lineage>
</organism>
<reference evidence="1" key="3">
    <citation type="submission" date="2021-11" db="EMBL/GenBank/DDBJ databases">
        <authorList>
            <person name="Munson-Mcgee J."/>
            <person name="Field E."/>
            <person name="Bateson M."/>
            <person name="Rooney C."/>
            <person name="Stepanauskas R."/>
            <person name="Young M."/>
        </authorList>
    </citation>
    <scope>NUCLEOTIDE SEQUENCE</scope>
    <source>
        <strain evidence="1">SCGC AB-777_F03</strain>
    </source>
</reference>
<protein>
    <submittedName>
        <fullName evidence="1">Uncharacterized protein</fullName>
    </submittedName>
</protein>